<dbReference type="AlphaFoldDB" id="A0A1A6GUD2"/>
<reference evidence="1 2" key="1">
    <citation type="submission" date="2016-06" db="EMBL/GenBank/DDBJ databases">
        <title>The Draft Genome Sequence and Annotation of the Desert Woodrat Neotoma lepida.</title>
        <authorList>
            <person name="Campbell M."/>
            <person name="Oakeson K.F."/>
            <person name="Yandell M."/>
            <person name="Halpert J.R."/>
            <person name="Dearing D."/>
        </authorList>
    </citation>
    <scope>NUCLEOTIDE SEQUENCE [LARGE SCALE GENOMIC DNA]</scope>
    <source>
        <strain evidence="1">417</strain>
        <tissue evidence="1">Liver</tissue>
    </source>
</reference>
<gene>
    <name evidence="1" type="ORF">A6R68_02160</name>
</gene>
<name>A0A1A6GUD2_NEOLE</name>
<comment type="caution">
    <text evidence="1">The sequence shown here is derived from an EMBL/GenBank/DDBJ whole genome shotgun (WGS) entry which is preliminary data.</text>
</comment>
<evidence type="ECO:0000313" key="2">
    <source>
        <dbReference type="Proteomes" id="UP000092124"/>
    </source>
</evidence>
<accession>A0A1A6GUD2</accession>
<dbReference type="Proteomes" id="UP000092124">
    <property type="component" value="Unassembled WGS sequence"/>
</dbReference>
<feature type="non-terminal residue" evidence="1">
    <location>
        <position position="114"/>
    </location>
</feature>
<proteinExistence type="predicted"/>
<dbReference type="Gene3D" id="1.20.5.2650">
    <property type="match status" value="1"/>
</dbReference>
<sequence length="114" mass="13178">MVSQWWEQHTRFSHEARHLDPWHSVPAVEKGAFLLQTKENWREEVDGNLSVFDLVTAQDQSTPDSASCSSTTLQHKCWHTALKKWHTKENKEAAEHAKLLAKRMKKTPGTNCQQ</sequence>
<keyword evidence="2" id="KW-1185">Reference proteome</keyword>
<dbReference type="EMBL" id="LZPO01073204">
    <property type="protein sequence ID" value="OBS69250.1"/>
    <property type="molecule type" value="Genomic_DNA"/>
</dbReference>
<protein>
    <submittedName>
        <fullName evidence="1">Uncharacterized protein</fullName>
    </submittedName>
</protein>
<evidence type="ECO:0000313" key="1">
    <source>
        <dbReference type="EMBL" id="OBS69250.1"/>
    </source>
</evidence>
<organism evidence="1 2">
    <name type="scientific">Neotoma lepida</name>
    <name type="common">Desert woodrat</name>
    <dbReference type="NCBI Taxonomy" id="56216"/>
    <lineage>
        <taxon>Eukaryota</taxon>
        <taxon>Metazoa</taxon>
        <taxon>Chordata</taxon>
        <taxon>Craniata</taxon>
        <taxon>Vertebrata</taxon>
        <taxon>Euteleostomi</taxon>
        <taxon>Mammalia</taxon>
        <taxon>Eutheria</taxon>
        <taxon>Euarchontoglires</taxon>
        <taxon>Glires</taxon>
        <taxon>Rodentia</taxon>
        <taxon>Myomorpha</taxon>
        <taxon>Muroidea</taxon>
        <taxon>Cricetidae</taxon>
        <taxon>Neotominae</taxon>
        <taxon>Neotoma</taxon>
    </lineage>
</organism>